<dbReference type="GeneID" id="81627882"/>
<sequence>MTNGVHAITSRYFALRSIVYDIVSQSQSLFLSFKLDGPTAQVNKLVSALGTTVALNDAWILLLQKFWYPRTLAHAGQPGHIELEDSAKMPGKVKPSMSEAKTLCTRAKVNAIGLQLPLNQPEISAQ</sequence>
<dbReference type="EMBL" id="JAPWDQ010000012">
    <property type="protein sequence ID" value="KAJ5474966.1"/>
    <property type="molecule type" value="Genomic_DNA"/>
</dbReference>
<reference evidence="1" key="2">
    <citation type="journal article" date="2023" name="IMA Fungus">
        <title>Comparative genomic study of the Penicillium genus elucidates a diverse pangenome and 15 lateral gene transfer events.</title>
        <authorList>
            <person name="Petersen C."/>
            <person name="Sorensen T."/>
            <person name="Nielsen M.R."/>
            <person name="Sondergaard T.E."/>
            <person name="Sorensen J.L."/>
            <person name="Fitzpatrick D.A."/>
            <person name="Frisvad J.C."/>
            <person name="Nielsen K.L."/>
        </authorList>
    </citation>
    <scope>NUCLEOTIDE SEQUENCE</scope>
    <source>
        <strain evidence="1">IBT 30728</strain>
    </source>
</reference>
<organism evidence="1 2">
    <name type="scientific">Penicillium diatomitis</name>
    <dbReference type="NCBI Taxonomy" id="2819901"/>
    <lineage>
        <taxon>Eukaryota</taxon>
        <taxon>Fungi</taxon>
        <taxon>Dikarya</taxon>
        <taxon>Ascomycota</taxon>
        <taxon>Pezizomycotina</taxon>
        <taxon>Eurotiomycetes</taxon>
        <taxon>Eurotiomycetidae</taxon>
        <taxon>Eurotiales</taxon>
        <taxon>Aspergillaceae</taxon>
        <taxon>Penicillium</taxon>
    </lineage>
</organism>
<keyword evidence="2" id="KW-1185">Reference proteome</keyword>
<dbReference type="AlphaFoldDB" id="A0A9W9WSZ8"/>
<name>A0A9W9WSZ8_9EURO</name>
<gene>
    <name evidence="1" type="ORF">N7539_008032</name>
</gene>
<reference evidence="1" key="1">
    <citation type="submission" date="2022-12" db="EMBL/GenBank/DDBJ databases">
        <authorList>
            <person name="Petersen C."/>
        </authorList>
    </citation>
    <scope>NUCLEOTIDE SEQUENCE</scope>
    <source>
        <strain evidence="1">IBT 30728</strain>
    </source>
</reference>
<protein>
    <submittedName>
        <fullName evidence="1">Uncharacterized protein</fullName>
    </submittedName>
</protein>
<proteinExistence type="predicted"/>
<accession>A0A9W9WSZ8</accession>
<dbReference type="RefSeq" id="XP_056786724.1">
    <property type="nucleotide sequence ID" value="XM_056937632.1"/>
</dbReference>
<evidence type="ECO:0000313" key="1">
    <source>
        <dbReference type="EMBL" id="KAJ5474966.1"/>
    </source>
</evidence>
<comment type="caution">
    <text evidence="1">The sequence shown here is derived from an EMBL/GenBank/DDBJ whole genome shotgun (WGS) entry which is preliminary data.</text>
</comment>
<dbReference type="Proteomes" id="UP001148312">
    <property type="component" value="Unassembled WGS sequence"/>
</dbReference>
<evidence type="ECO:0000313" key="2">
    <source>
        <dbReference type="Proteomes" id="UP001148312"/>
    </source>
</evidence>